<proteinExistence type="predicted"/>
<protein>
    <recommendedName>
        <fullName evidence="2">Immunoglobulin V-set domain-containing protein</fullName>
    </recommendedName>
</protein>
<dbReference type="EMBL" id="CM004478">
    <property type="protein sequence ID" value="OCT73610.1"/>
    <property type="molecule type" value="Genomic_DNA"/>
</dbReference>
<dbReference type="Gene3D" id="2.60.40.10">
    <property type="entry name" value="Immunoglobulins"/>
    <property type="match status" value="2"/>
</dbReference>
<sequence>MQEEGRFWVRQMELYMHRIILMILLRGWFPCSYSQDWTITLPESIRALRGSCVEIPCTFTLPRDYEDFNLIWYKEKRPRSDNMIFSQQNSSHVNQRYRGRTSLVGNESNSCSLRINDVHESGTYYPFIHGNCFDSFTNNCQKIKVQLSGNIYMENIRVQSQSTRFVNCIVCKLAEHTCPSSPPTLQWDKAGYKLTERQERLMDGVWKTETVMEYLPSFQDHGTALECKATYQNGLVSKRLVTLHIIQLVERDMNQLWNEQCNRNKMGNLIAHQKQALKRLKENAAQAFKQANKEVILVVLILQILKRNHCGNWGIQRLKLAIDVEIFKRSDHNPDVVSLYSSIPHTKRMILIKYNRWQGILKGQFLPLQRNFSSDEEFLNETCLLQGKFLDKGYSMKAINDMFRIALETERSTLLIR</sequence>
<organism evidence="3 4">
    <name type="scientific">Xenopus laevis</name>
    <name type="common">African clawed frog</name>
    <dbReference type="NCBI Taxonomy" id="8355"/>
    <lineage>
        <taxon>Eukaryota</taxon>
        <taxon>Metazoa</taxon>
        <taxon>Chordata</taxon>
        <taxon>Craniata</taxon>
        <taxon>Vertebrata</taxon>
        <taxon>Euteleostomi</taxon>
        <taxon>Amphibia</taxon>
        <taxon>Batrachia</taxon>
        <taxon>Anura</taxon>
        <taxon>Pipoidea</taxon>
        <taxon>Pipidae</taxon>
        <taxon>Xenopodinae</taxon>
        <taxon>Xenopus</taxon>
        <taxon>Xenopus</taxon>
    </lineage>
</organism>
<evidence type="ECO:0000256" key="1">
    <source>
        <dbReference type="SAM" id="Coils"/>
    </source>
</evidence>
<name>A0A974HD69_XENLA</name>
<feature type="coiled-coil region" evidence="1">
    <location>
        <begin position="263"/>
        <end position="294"/>
    </location>
</feature>
<accession>A0A974HD69</accession>
<gene>
    <name evidence="3" type="ORF">XELAEV_18036589mg</name>
</gene>
<evidence type="ECO:0000313" key="3">
    <source>
        <dbReference type="EMBL" id="OCT73610.1"/>
    </source>
</evidence>
<keyword evidence="1" id="KW-0175">Coiled coil</keyword>
<dbReference type="InterPro" id="IPR036179">
    <property type="entry name" value="Ig-like_dom_sf"/>
</dbReference>
<dbReference type="Proteomes" id="UP000694892">
    <property type="component" value="Chromosome 7L"/>
</dbReference>
<reference evidence="4" key="1">
    <citation type="journal article" date="2016" name="Nature">
        <title>Genome evolution in the allotetraploid frog Xenopus laevis.</title>
        <authorList>
            <person name="Session A.M."/>
            <person name="Uno Y."/>
            <person name="Kwon T."/>
            <person name="Chapman J.A."/>
            <person name="Toyoda A."/>
            <person name="Takahashi S."/>
            <person name="Fukui A."/>
            <person name="Hikosaka A."/>
            <person name="Suzuki A."/>
            <person name="Kondo M."/>
            <person name="van Heeringen S.J."/>
            <person name="Quigley I."/>
            <person name="Heinz S."/>
            <person name="Ogino H."/>
            <person name="Ochi H."/>
            <person name="Hellsten U."/>
            <person name="Lyons J.B."/>
            <person name="Simakov O."/>
            <person name="Putnam N."/>
            <person name="Stites J."/>
            <person name="Kuroki Y."/>
            <person name="Tanaka T."/>
            <person name="Michiue T."/>
            <person name="Watanabe M."/>
            <person name="Bogdanovic O."/>
            <person name="Lister R."/>
            <person name="Georgiou G."/>
            <person name="Paranjpe S.S."/>
            <person name="van Kruijsbergen I."/>
            <person name="Shu S."/>
            <person name="Carlson J."/>
            <person name="Kinoshita T."/>
            <person name="Ohta Y."/>
            <person name="Mawaribuchi S."/>
            <person name="Jenkins J."/>
            <person name="Grimwood J."/>
            <person name="Schmutz J."/>
            <person name="Mitros T."/>
            <person name="Mozaffari S.V."/>
            <person name="Suzuki Y."/>
            <person name="Haramoto Y."/>
            <person name="Yamamoto T.S."/>
            <person name="Takagi C."/>
            <person name="Heald R."/>
            <person name="Miller K."/>
            <person name="Haudenschild C."/>
            <person name="Kitzman J."/>
            <person name="Nakayama T."/>
            <person name="Izutsu Y."/>
            <person name="Robert J."/>
            <person name="Fortriede J."/>
            <person name="Burns K."/>
            <person name="Lotay V."/>
            <person name="Karimi K."/>
            <person name="Yasuoka Y."/>
            <person name="Dichmann D.S."/>
            <person name="Flajnik M.F."/>
            <person name="Houston D.W."/>
            <person name="Shendure J."/>
            <person name="DuPasquier L."/>
            <person name="Vize P.D."/>
            <person name="Zorn A.M."/>
            <person name="Ito M."/>
            <person name="Marcotte E.M."/>
            <person name="Wallingford J.B."/>
            <person name="Ito Y."/>
            <person name="Asashima M."/>
            <person name="Ueno N."/>
            <person name="Matsuda Y."/>
            <person name="Veenstra G.J."/>
            <person name="Fujiyama A."/>
            <person name="Harland R.M."/>
            <person name="Taira M."/>
            <person name="Rokhsar D.S."/>
        </authorList>
    </citation>
    <scope>NUCLEOTIDE SEQUENCE [LARGE SCALE GENOMIC DNA]</scope>
    <source>
        <strain evidence="4">J</strain>
    </source>
</reference>
<dbReference type="AlphaFoldDB" id="A0A974HD69"/>
<dbReference type="InterPro" id="IPR013783">
    <property type="entry name" value="Ig-like_fold"/>
</dbReference>
<evidence type="ECO:0000259" key="2">
    <source>
        <dbReference type="Pfam" id="PF07686"/>
    </source>
</evidence>
<dbReference type="InterPro" id="IPR013106">
    <property type="entry name" value="Ig_V-set"/>
</dbReference>
<dbReference type="SUPFAM" id="SSF48726">
    <property type="entry name" value="Immunoglobulin"/>
    <property type="match status" value="1"/>
</dbReference>
<evidence type="ECO:0000313" key="4">
    <source>
        <dbReference type="Proteomes" id="UP000694892"/>
    </source>
</evidence>
<dbReference type="PANTHER" id="PTHR46484:SF4">
    <property type="entry name" value="SIALOADHESIN"/>
    <property type="match status" value="1"/>
</dbReference>
<feature type="domain" description="Immunoglobulin V-set" evidence="2">
    <location>
        <begin position="42"/>
        <end position="124"/>
    </location>
</feature>
<dbReference type="Pfam" id="PF07686">
    <property type="entry name" value="V-set"/>
    <property type="match status" value="1"/>
</dbReference>
<dbReference type="PANTHER" id="PTHR46484">
    <property type="entry name" value="SI:CH211-171H4.5-RELATED"/>
    <property type="match status" value="1"/>
</dbReference>